<comment type="caution">
    <text evidence="5">The sequence shown here is derived from an EMBL/GenBank/DDBJ whole genome shotgun (WGS) entry which is preliminary data.</text>
</comment>
<dbReference type="InterPro" id="IPR011625">
    <property type="entry name" value="A2M_N_BRD"/>
</dbReference>
<sequence>MRKKSTKTKQPAKNKRKLGAVILGGVVLAAAVFLVYHWSGQSIPTPAETSAAVHLKRTTKILAVNDTLSNLTSNYKYPQPVEVKTVKIPYRLGGVKITSINPNGFLFTDTLAFVFARDIFAAGEEVSAEKLISLPGLDGAERRLNANTVKYFIETDLKYGQTYQGRLTYGGQSLDFSFVKPLVIGAYYQTIEQKPHFIVNVFLGDQGQDESKHPRFEEIKEILAEQLYLEAVKDNKTVRSSVTVEKYNSGRYLIKPSLAFSKNVALTLKSFENGIVKNRSGAALAVENGYIAQDFTLESISSANRILAAIDFNFSKRVTWPEFIRHLKITPWPTGLNLEKLYADDYYYSRYGSTTMTLPTDLFQQGVTYNFLVSAALENTDAEKLNEEIEFALVLAEAAPLLELETGINVVEADFPYYSFKSRNIHAVNVAVFEADKNKIVEALQSNLFSSTAKEAQPQAKLSKLGKLTGNYRVTGNRDNYLWYHKIDLARPGIYFAALTPSPEDLARLGRMSPRAQSTIINVTNLGLVVKKSLQNIAVWTTELSSGQPAADVVLAFYDRRGKKIASAQTNADGYCAIPLAIAKLKADIYIIASKGDDTAILATTASQFDSNLEAWEFGINQVDFDTFLAGDNKRYFVVSDSPIYKPGAEINYKLYVREYNENNLAYSRGQATVEIRDAQWDIAYKKELQLKDASSAADSFRLKSNGKLGEYTIGIRTQDDYFLRVGSFVVADYRAPKTKFRVKPERSFTYPNAVETVAISADYYSGQPIKNAPITLASKYHNGSYYYGEWDSPYNNYTFYQPDYFTSLTRQESLSSGSTGRTVWRQNILNQQLKHPIALSLEFTLQDGGLNEKISQYLDYTIYPAEFKIGIKQKGFSNKINEVNEFDFITLSHDDKLVSEQITYAIFLDKIYTVREKGVGNSFEYLNSITPEKVAEGVLTTSLRDSVTLKKSLARAGHYYILARGVDRSGRVTTTKLDFYVNSGDYNWGRYNHDRIDILTDKKTYAPGDDLKILIKSPYRTATGLVTIETNSLKEYQLIEIDNNAPLITWKVKEEYYPNCYISVCLVQGRVGQPIKVAENGQQQIDLGKPSFKIGYQQIKVTKKERDIQVQVQAEKREYSPGDKVNVKVNFSNTKYAQPTNYCVLVVNNALFDLASLRTNIGEVMNPDIPLLVKNYTTYNRLVGRRLFGKKGAVAGGGGGLLDESGQMRKEFKDIIYFAPYLKSTAEQTGSFSFTLPDNAGEFKVLVFADQGPDMFGQGQLILKSSQALLIENALPNFLRSADKTRSGVLVFNNTNVAQSASLEARWSLDETALDRTTQDFTLADQQRLDFDISIPEFYQEAAKTLNVLVAAQTKQNQDRVKFSLPVYRNTVQKVTALNKLILTNQDGVFSGTANLRLTEPPENLLENLSQVKVSFDRDLAALLKAPAEYLIYYPHACWEQKLGMLIGNAAISKSPESSAAQKKVAQKNIDLILAEHNKYQAGNGLYGYWPGGLSHSHYLSIYTLSALNYAKSLGLAIDENMRQELVKTLRKALVQDNPDAYRAKPVRHYLLYELSRAGTDVLPFLEQRDANLTIEDKLYRLFLLHKYNVFPQELASLKQEVIANIYIDQSDRAALKPAQFALWQHATPVKLTALALRLLADIPDMEPYTLRLLNYLLQEKRHDNRWYNTHDNAQVIMSIHNIGDKYFSGNLNGVLTVAGEEVYSGRVDSKTKPIKLASAKLTGEKTITAAITVQGSASAAAFYKLEVTQHLKQLAQHDDKSFKVRTEYFDLNRRRVNSFKKGESYIVRINFSSYEDNTFVVCSDELPAALLPVDFNQLNTSSVLADSLKMNVRPSYQEVRQNRVSYYFDTLPRGNYYVEYAAQAGAAGDYFDPGALAENMYAPDVRGTEKASRIICD</sequence>
<organism evidence="5 6">
    <name type="scientific">Candidatus Termititenax persephonae</name>
    <dbReference type="NCBI Taxonomy" id="2218525"/>
    <lineage>
        <taxon>Bacteria</taxon>
        <taxon>Bacillati</taxon>
        <taxon>Candidatus Margulisiibacteriota</taxon>
        <taxon>Candidatus Termititenacia</taxon>
        <taxon>Candidatus Termititenacales</taxon>
        <taxon>Candidatus Termititenacaceae</taxon>
        <taxon>Candidatus Termititenax</taxon>
    </lineage>
</organism>
<evidence type="ECO:0000259" key="3">
    <source>
        <dbReference type="SMART" id="SM01359"/>
    </source>
</evidence>
<name>A0A388TFK9_9BACT</name>
<dbReference type="Pfam" id="PF11974">
    <property type="entry name" value="bMG3"/>
    <property type="match status" value="1"/>
</dbReference>
<evidence type="ECO:0000313" key="6">
    <source>
        <dbReference type="Proteomes" id="UP000275925"/>
    </source>
</evidence>
<dbReference type="PANTHER" id="PTHR40094:SF1">
    <property type="entry name" value="UBIQUITIN DOMAIN-CONTAINING PROTEIN"/>
    <property type="match status" value="1"/>
</dbReference>
<evidence type="ECO:0000259" key="4">
    <source>
        <dbReference type="SMART" id="SM01360"/>
    </source>
</evidence>
<gene>
    <name evidence="5" type="ORF">NO2_0193</name>
</gene>
<dbReference type="Pfam" id="PF01835">
    <property type="entry name" value="MG2"/>
    <property type="match status" value="1"/>
</dbReference>
<feature type="transmembrane region" description="Helical" evidence="2">
    <location>
        <begin position="20"/>
        <end position="39"/>
    </location>
</feature>
<keyword evidence="2" id="KW-0472">Membrane</keyword>
<dbReference type="InterPro" id="IPR051802">
    <property type="entry name" value="YfhM-like"/>
</dbReference>
<dbReference type="InterPro" id="IPR008930">
    <property type="entry name" value="Terpenoid_cyclase/PrenylTrfase"/>
</dbReference>
<reference evidence="5 6" key="1">
    <citation type="journal article" date="2019" name="ISME J.">
        <title>Genome analyses of uncultured TG2/ZB3 bacteria in 'Margulisbacteria' specifically attached to ectosymbiotic spirochetes of protists in the termite gut.</title>
        <authorList>
            <person name="Utami Y.D."/>
            <person name="Kuwahara H."/>
            <person name="Igai K."/>
            <person name="Murakami T."/>
            <person name="Sugaya K."/>
            <person name="Morikawa T."/>
            <person name="Nagura Y."/>
            <person name="Yuki M."/>
            <person name="Deevong P."/>
            <person name="Inoue T."/>
            <person name="Kihara K."/>
            <person name="Lo N."/>
            <person name="Yamada A."/>
            <person name="Ohkuma M."/>
            <person name="Hongoh Y."/>
        </authorList>
    </citation>
    <scope>NUCLEOTIDE SEQUENCE [LARGE SCALE GENOMIC DNA]</scope>
    <source>
        <strain evidence="5">NkOx7-02</strain>
    </source>
</reference>
<dbReference type="InterPro" id="IPR001599">
    <property type="entry name" value="Macroglobln_a2"/>
</dbReference>
<dbReference type="SMART" id="SM01360">
    <property type="entry name" value="A2M"/>
    <property type="match status" value="1"/>
</dbReference>
<dbReference type="InterPro" id="IPR041246">
    <property type="entry name" value="Bact_MG10"/>
</dbReference>
<dbReference type="Pfam" id="PF07703">
    <property type="entry name" value="A2M_BRD"/>
    <property type="match status" value="1"/>
</dbReference>
<protein>
    <recommendedName>
        <fullName evidence="7">Alpha-2-macroglobulin domain-containing protein</fullName>
    </recommendedName>
</protein>
<dbReference type="SUPFAM" id="SSF48239">
    <property type="entry name" value="Terpenoid cyclases/Protein prenyltransferases"/>
    <property type="match status" value="1"/>
</dbReference>
<dbReference type="SMART" id="SM01359">
    <property type="entry name" value="A2M_N_2"/>
    <property type="match status" value="1"/>
</dbReference>
<keyword evidence="6" id="KW-1185">Reference proteome</keyword>
<accession>A0A388TFK9</accession>
<dbReference type="Pfam" id="PF00207">
    <property type="entry name" value="A2M"/>
    <property type="match status" value="1"/>
</dbReference>
<evidence type="ECO:0000256" key="1">
    <source>
        <dbReference type="ARBA" id="ARBA00010556"/>
    </source>
</evidence>
<evidence type="ECO:0000256" key="2">
    <source>
        <dbReference type="SAM" id="Phobius"/>
    </source>
</evidence>
<dbReference type="Pfam" id="PF17973">
    <property type="entry name" value="bMG10"/>
    <property type="match status" value="1"/>
</dbReference>
<evidence type="ECO:0000313" key="5">
    <source>
        <dbReference type="EMBL" id="GBR75526.1"/>
    </source>
</evidence>
<dbReference type="GO" id="GO:0004866">
    <property type="term" value="F:endopeptidase inhibitor activity"/>
    <property type="evidence" value="ECO:0007669"/>
    <property type="project" value="InterPro"/>
</dbReference>
<dbReference type="Proteomes" id="UP000275925">
    <property type="component" value="Unassembled WGS sequence"/>
</dbReference>
<feature type="domain" description="Alpha-2-macroglobulin" evidence="4">
    <location>
        <begin position="1217"/>
        <end position="1306"/>
    </location>
</feature>
<dbReference type="InterPro" id="IPR021868">
    <property type="entry name" value="Alpha_2_Macroglob_MG3"/>
</dbReference>
<feature type="domain" description="Alpha-2-macroglobulin bait region" evidence="3">
    <location>
        <begin position="997"/>
        <end position="1155"/>
    </location>
</feature>
<dbReference type="Gene3D" id="1.50.10.20">
    <property type="match status" value="1"/>
</dbReference>
<dbReference type="EMBL" id="BGZO01000003">
    <property type="protein sequence ID" value="GBR75526.1"/>
    <property type="molecule type" value="Genomic_DNA"/>
</dbReference>
<comment type="similarity">
    <text evidence="1">Belongs to the protease inhibitor I39 (alpha-2-macroglobulin) family. Bacterial alpha-2-macroglobulin subfamily.</text>
</comment>
<dbReference type="Gene3D" id="2.60.40.1930">
    <property type="match status" value="1"/>
</dbReference>
<evidence type="ECO:0008006" key="7">
    <source>
        <dbReference type="Google" id="ProtNLM"/>
    </source>
</evidence>
<keyword evidence="2" id="KW-0812">Transmembrane</keyword>
<proteinExistence type="inferred from homology"/>
<keyword evidence="2" id="KW-1133">Transmembrane helix</keyword>
<dbReference type="InterPro" id="IPR002890">
    <property type="entry name" value="MG2"/>
</dbReference>
<dbReference type="PANTHER" id="PTHR40094">
    <property type="entry name" value="ALPHA-2-MACROGLOBULIN HOMOLOG"/>
    <property type="match status" value="1"/>
</dbReference>